<sequence length="223" mass="24487">MREYEYEPINGLPENLPEGESIVWQGAPRWTALANRVFQVRTLALYFAALIGIHVVYKLMDGASSSHVWGGVSWQLTLATVSLGLLSGAAWLYARSTVYTLTNKRLVLRSGVATPMMVNLPLEKLESAGLRLCSDGTGDLLFTPTSDTKLYYMLLWPHVRLLGFRKIQPLFRGIPDAQNVARLLAETVRSEGMPALDGDLSAMEKVQATHHESFASGQPVAAG</sequence>
<feature type="transmembrane region" description="Helical" evidence="1">
    <location>
        <begin position="43"/>
        <end position="60"/>
    </location>
</feature>
<organism evidence="2">
    <name type="scientific">uncultured marine proteobacterium</name>
    <dbReference type="NCBI Taxonomy" id="482892"/>
    <lineage>
        <taxon>Bacteria</taxon>
        <taxon>Pseudomonadati</taxon>
        <taxon>Pseudomonadota</taxon>
        <taxon>environmental samples</taxon>
    </lineage>
</organism>
<proteinExistence type="predicted"/>
<reference evidence="2" key="1">
    <citation type="journal article" date="2002" name="Nature">
        <title>Unsuspected diversity among marine aerobic anoxygenic phototrophs.</title>
        <authorList>
            <person name="Beja O."/>
            <person name="Suzuki M.T."/>
            <person name="Heidelberg J.F."/>
            <person name="Nelson W.C."/>
            <person name="Preston C.M."/>
            <person name="Hamada T."/>
            <person name="Eisen J.A."/>
            <person name="Fraser C.M."/>
            <person name="DeLong E.F."/>
        </authorList>
    </citation>
    <scope>NUCLEOTIDE SEQUENCE</scope>
</reference>
<gene>
    <name evidence="2" type="ORF">MBMO_EBAC000-65D09.19</name>
</gene>
<keyword evidence="1" id="KW-0812">Transmembrane</keyword>
<accession>Q8RTW2</accession>
<evidence type="ECO:0000256" key="1">
    <source>
        <dbReference type="SAM" id="Phobius"/>
    </source>
</evidence>
<dbReference type="AlphaFoldDB" id="Q8RTW2"/>
<dbReference type="NCBIfam" id="NF040894">
    <property type="entry name" value="puhB_PGC"/>
    <property type="match status" value="1"/>
</dbReference>
<keyword evidence="1" id="KW-0472">Membrane</keyword>
<protein>
    <submittedName>
        <fullName evidence="2">Uncharacterized protein</fullName>
    </submittedName>
</protein>
<keyword evidence="1" id="KW-1133">Transmembrane helix</keyword>
<name>Q8RTW2_9PROT</name>
<evidence type="ECO:0000313" key="2">
    <source>
        <dbReference type="EMBL" id="AAL76364.1"/>
    </source>
</evidence>
<dbReference type="InterPro" id="IPR054839">
    <property type="entry name" value="puhB_PGC"/>
</dbReference>
<feature type="transmembrane region" description="Helical" evidence="1">
    <location>
        <begin position="72"/>
        <end position="94"/>
    </location>
</feature>
<dbReference type="EMBL" id="AE008919">
    <property type="protein sequence ID" value="AAL76364.1"/>
    <property type="molecule type" value="Genomic_DNA"/>
</dbReference>